<organism evidence="2 3">
    <name type="scientific">Arcticibacter svalbardensis MN12-7</name>
    <dbReference type="NCBI Taxonomy" id="1150600"/>
    <lineage>
        <taxon>Bacteria</taxon>
        <taxon>Pseudomonadati</taxon>
        <taxon>Bacteroidota</taxon>
        <taxon>Sphingobacteriia</taxon>
        <taxon>Sphingobacteriales</taxon>
        <taxon>Sphingobacteriaceae</taxon>
        <taxon>Arcticibacter</taxon>
    </lineage>
</organism>
<evidence type="ECO:0008006" key="4">
    <source>
        <dbReference type="Google" id="ProtNLM"/>
    </source>
</evidence>
<accession>R9GXS1</accession>
<sequence length="385" mass="43445">MKKIYIGLCLSVVMLLLFQCKEAYDPEIVSTDLNYLVVEGFLNGNGQTSIKLSRTRSNASTAKSPELGAKVVIEADNSNRVILTEGADGNYTTNAVFSSALKYKLLIHTSAGKDYTSEFVSLLKTPAIDSLPWKRVNQGVQIYVNTHDAENKTKYYRWEFKETWIIIPTFYSSLKIVRLDKPNEDGLSFEIVNRTSADALPLACWQNELSTNIRIGSSSKLVADVINLAPVSFIPYSSWKLDRRYSILVKQYALTAAGFEYWENMKKNTEGLGSIFDPQPSEVKGNLMCVTDPNEPVIGYFDASTLEEKRLYISSGQVPDWRYRTGCESISVKNNPDSLQTIFPYYIPLFYQYDLGNNIDRYTGAPPECVDCRLKGSAIKPDFWE</sequence>
<dbReference type="eggNOG" id="ENOG502Z8B7">
    <property type="taxonomic scope" value="Bacteria"/>
</dbReference>
<gene>
    <name evidence="2" type="ORF">ADIARSV_0275</name>
</gene>
<comment type="caution">
    <text evidence="2">The sequence shown here is derived from an EMBL/GenBank/DDBJ whole genome shotgun (WGS) entry which is preliminary data.</text>
</comment>
<name>R9GXS1_9SPHI</name>
<dbReference type="Proteomes" id="UP000014174">
    <property type="component" value="Unassembled WGS sequence"/>
</dbReference>
<dbReference type="AlphaFoldDB" id="R9GXS1"/>
<dbReference type="EMBL" id="AQPN01000009">
    <property type="protein sequence ID" value="EOR96546.1"/>
    <property type="molecule type" value="Genomic_DNA"/>
</dbReference>
<proteinExistence type="predicted"/>
<dbReference type="InterPro" id="IPR025345">
    <property type="entry name" value="DUF4249"/>
</dbReference>
<keyword evidence="3" id="KW-1185">Reference proteome</keyword>
<protein>
    <recommendedName>
        <fullName evidence="4">DUF4249 domain-containing protein</fullName>
    </recommendedName>
</protein>
<evidence type="ECO:0000256" key="1">
    <source>
        <dbReference type="SAM" id="SignalP"/>
    </source>
</evidence>
<dbReference type="Pfam" id="PF14054">
    <property type="entry name" value="DUF4249"/>
    <property type="match status" value="1"/>
</dbReference>
<evidence type="ECO:0000313" key="2">
    <source>
        <dbReference type="EMBL" id="EOR96546.1"/>
    </source>
</evidence>
<keyword evidence="1" id="KW-0732">Signal</keyword>
<evidence type="ECO:0000313" key="3">
    <source>
        <dbReference type="Proteomes" id="UP000014174"/>
    </source>
</evidence>
<dbReference type="RefSeq" id="WP_016193527.1">
    <property type="nucleotide sequence ID" value="NZ_AQPN01000009.1"/>
</dbReference>
<dbReference type="STRING" id="1150600.ADIARSV_0275"/>
<feature type="chain" id="PRO_5004482024" description="DUF4249 domain-containing protein" evidence="1">
    <location>
        <begin position="24"/>
        <end position="385"/>
    </location>
</feature>
<feature type="signal peptide" evidence="1">
    <location>
        <begin position="1"/>
        <end position="23"/>
    </location>
</feature>
<reference evidence="2 3" key="1">
    <citation type="journal article" date="2013" name="Genome Announc.">
        <title>Draft Genome Sequence of Arcticibacter svalbardensis Strain MN12-7T, a Member of the Family Sphingobacteriaceae Isolated from an Arctic Soil Sample.</title>
        <authorList>
            <person name="Shivaji S."/>
            <person name="Ara S."/>
            <person name="Prasad S."/>
            <person name="Manasa B.P."/>
            <person name="Begum Z."/>
            <person name="Singh A."/>
            <person name="Kumar Pinnaka A."/>
        </authorList>
    </citation>
    <scope>NUCLEOTIDE SEQUENCE [LARGE SCALE GENOMIC DNA]</scope>
    <source>
        <strain evidence="2 3">MN12-7</strain>
    </source>
</reference>
<dbReference type="OrthoDB" id="1062680at2"/>